<comment type="caution">
    <text evidence="1">The sequence shown here is derived from an EMBL/GenBank/DDBJ whole genome shotgun (WGS) entry which is preliminary data.</text>
</comment>
<gene>
    <name evidence="1" type="ORF">G5B17_02375</name>
</gene>
<dbReference type="EMBL" id="JAAITS010000004">
    <property type="protein sequence ID" value="NSG84305.1"/>
    <property type="molecule type" value="Genomic_DNA"/>
</dbReference>
<proteinExistence type="predicted"/>
<evidence type="ECO:0000313" key="2">
    <source>
        <dbReference type="Proteomes" id="UP001644719"/>
    </source>
</evidence>
<name>A0ABX2H2D3_9FIRM</name>
<dbReference type="Proteomes" id="UP001644719">
    <property type="component" value="Unassembled WGS sequence"/>
</dbReference>
<organism evidence="1 2">
    <name type="scientific">Blautia faecis</name>
    <dbReference type="NCBI Taxonomy" id="871665"/>
    <lineage>
        <taxon>Bacteria</taxon>
        <taxon>Bacillati</taxon>
        <taxon>Bacillota</taxon>
        <taxon>Clostridia</taxon>
        <taxon>Lachnospirales</taxon>
        <taxon>Lachnospiraceae</taxon>
        <taxon>Blautia</taxon>
    </lineage>
</organism>
<sequence length="284" mass="32086">MAKLPVFFTASTKAIAEKAIQRGILKYPGLCYIEDGNVIAWMTEDNEIRYTKGDKQITDVRFSGSNLQFFNEKKLLFSYDLSMTDEDKDHIVDEVKRQIGLDSYIKSSELSTILDNIIGNLEDKQTVVDYINSLSYRKLTDKPIEYLIGSLTVPVTISTLDDGIYKIKGQFIIGGNSTTVHSSADEVFFLVSHDEDTHGTSITQFQGNSILLYFIQQDGNYVTDKYVTEKWVNDQNFMSADSAKQFIQEQLELTVSELVDKKIDEALDKKIGGLESTDIANIFN</sequence>
<dbReference type="RefSeq" id="WP_173769290.1">
    <property type="nucleotide sequence ID" value="NZ_JAAITS010000004.1"/>
</dbReference>
<protein>
    <submittedName>
        <fullName evidence="1">Uncharacterized protein</fullName>
    </submittedName>
</protein>
<keyword evidence="2" id="KW-1185">Reference proteome</keyword>
<reference evidence="1 2" key="1">
    <citation type="journal article" date="2020" name="Cell Host Microbe">
        <title>Functional and Genomic Variation between Human-Derived Isolates of Lachnospiraceae Reveals Inter- and Intra-Species Diversity.</title>
        <authorList>
            <person name="Sorbara M.T."/>
            <person name="Littmann E.R."/>
            <person name="Fontana E."/>
            <person name="Moody T.U."/>
            <person name="Kohout C.E."/>
            <person name="Gjonbalaj M."/>
            <person name="Eaton V."/>
            <person name="Seok R."/>
            <person name="Leiner I.M."/>
            <person name="Pamer E.G."/>
        </authorList>
    </citation>
    <scope>NUCLEOTIDE SEQUENCE [LARGE SCALE GENOMIC DNA]</scope>
    <source>
        <strain evidence="1 2">MSK.17.74</strain>
    </source>
</reference>
<evidence type="ECO:0000313" key="1">
    <source>
        <dbReference type="EMBL" id="NSG84305.1"/>
    </source>
</evidence>
<accession>A0ABX2H2D3</accession>